<dbReference type="AlphaFoldDB" id="A0A0D0D7U6"/>
<dbReference type="InParanoid" id="A0A0D0D7U6"/>
<dbReference type="HOGENOM" id="CLU_002907_0_1_1"/>
<keyword evidence="3" id="KW-1185">Reference proteome</keyword>
<accession>A0A0D0D7U6</accession>
<feature type="region of interest" description="Disordered" evidence="1">
    <location>
        <begin position="929"/>
        <end position="971"/>
    </location>
</feature>
<organism evidence="2 3">
    <name type="scientific">Paxillus rubicundulus Ve08.2h10</name>
    <dbReference type="NCBI Taxonomy" id="930991"/>
    <lineage>
        <taxon>Eukaryota</taxon>
        <taxon>Fungi</taxon>
        <taxon>Dikarya</taxon>
        <taxon>Basidiomycota</taxon>
        <taxon>Agaricomycotina</taxon>
        <taxon>Agaricomycetes</taxon>
        <taxon>Agaricomycetidae</taxon>
        <taxon>Boletales</taxon>
        <taxon>Paxilineae</taxon>
        <taxon>Paxillaceae</taxon>
        <taxon>Paxillus</taxon>
    </lineage>
</organism>
<feature type="region of interest" description="Disordered" evidence="1">
    <location>
        <begin position="483"/>
        <end position="516"/>
    </location>
</feature>
<reference evidence="2 3" key="1">
    <citation type="submission" date="2014-04" db="EMBL/GenBank/DDBJ databases">
        <authorList>
            <consortium name="DOE Joint Genome Institute"/>
            <person name="Kuo A."/>
            <person name="Kohler A."/>
            <person name="Jargeat P."/>
            <person name="Nagy L.G."/>
            <person name="Floudas D."/>
            <person name="Copeland A."/>
            <person name="Barry K.W."/>
            <person name="Cichocki N."/>
            <person name="Veneault-Fourrey C."/>
            <person name="LaButti K."/>
            <person name="Lindquist E.A."/>
            <person name="Lipzen A."/>
            <person name="Lundell T."/>
            <person name="Morin E."/>
            <person name="Murat C."/>
            <person name="Sun H."/>
            <person name="Tunlid A."/>
            <person name="Henrissat B."/>
            <person name="Grigoriev I.V."/>
            <person name="Hibbett D.S."/>
            <person name="Martin F."/>
            <person name="Nordberg H.P."/>
            <person name="Cantor M.N."/>
            <person name="Hua S.X."/>
        </authorList>
    </citation>
    <scope>NUCLEOTIDE SEQUENCE [LARGE SCALE GENOMIC DNA]</scope>
    <source>
        <strain evidence="2 3">Ve08.2h10</strain>
    </source>
</reference>
<evidence type="ECO:0000256" key="1">
    <source>
        <dbReference type="SAM" id="MobiDB-lite"/>
    </source>
</evidence>
<feature type="compositionally biased region" description="Polar residues" evidence="1">
    <location>
        <begin position="933"/>
        <end position="951"/>
    </location>
</feature>
<proteinExistence type="predicted"/>
<reference evidence="3" key="2">
    <citation type="submission" date="2015-01" db="EMBL/GenBank/DDBJ databases">
        <title>Evolutionary Origins and Diversification of the Mycorrhizal Mutualists.</title>
        <authorList>
            <consortium name="DOE Joint Genome Institute"/>
            <consortium name="Mycorrhizal Genomics Consortium"/>
            <person name="Kohler A."/>
            <person name="Kuo A."/>
            <person name="Nagy L.G."/>
            <person name="Floudas D."/>
            <person name="Copeland A."/>
            <person name="Barry K.W."/>
            <person name="Cichocki N."/>
            <person name="Veneault-Fourrey C."/>
            <person name="LaButti K."/>
            <person name="Lindquist E.A."/>
            <person name="Lipzen A."/>
            <person name="Lundell T."/>
            <person name="Morin E."/>
            <person name="Murat C."/>
            <person name="Riley R."/>
            <person name="Ohm R."/>
            <person name="Sun H."/>
            <person name="Tunlid A."/>
            <person name="Henrissat B."/>
            <person name="Grigoriev I.V."/>
            <person name="Hibbett D.S."/>
            <person name="Martin F."/>
        </authorList>
    </citation>
    <scope>NUCLEOTIDE SEQUENCE [LARGE SCALE GENOMIC DNA]</scope>
    <source>
        <strain evidence="3">Ve08.2h10</strain>
    </source>
</reference>
<feature type="region of interest" description="Disordered" evidence="1">
    <location>
        <begin position="434"/>
        <end position="454"/>
    </location>
</feature>
<protein>
    <submittedName>
        <fullName evidence="2">Uncharacterized protein</fullName>
    </submittedName>
</protein>
<evidence type="ECO:0000313" key="3">
    <source>
        <dbReference type="Proteomes" id="UP000054538"/>
    </source>
</evidence>
<gene>
    <name evidence="2" type="ORF">PAXRUDRAFT_36925</name>
</gene>
<dbReference type="Proteomes" id="UP000054538">
    <property type="component" value="Unassembled WGS sequence"/>
</dbReference>
<dbReference type="EMBL" id="KN827517">
    <property type="protein sequence ID" value="KIK76389.1"/>
    <property type="molecule type" value="Genomic_DNA"/>
</dbReference>
<feature type="compositionally biased region" description="Acidic residues" evidence="1">
    <location>
        <begin position="493"/>
        <end position="502"/>
    </location>
</feature>
<evidence type="ECO:0000313" key="2">
    <source>
        <dbReference type="EMBL" id="KIK76389.1"/>
    </source>
</evidence>
<name>A0A0D0D7U6_9AGAM</name>
<dbReference type="OrthoDB" id="3048541at2759"/>
<sequence length="971" mass="106193">MPHSNSVGGLCWTHSHTVDPVLYTYDSALSIARAIAAETVHLGSEITVARAHIVGVDGFYPLLAAPTCKTEDATDMEFVFQTLLQAWMTTGAHDKVGPLWTFFATLLPIASPLYGILSNLAGLNLYTGKDLVTIDFDFKHVFKRFCTLIRSWAGMYLNNGRCINSFLLERYLPMVEGIDDVSAWKLLYPDDAQDVPQAVSLMKAIISLSHLDTVLPGLGAGNGVPLDANTITDFNAIRILGHILENILQPYINVHLSLSKQVCHCMMPNQLYYDPQSMVKNAIFTIAKQQKLDPSECFSLLDLGDDVLELEFTFLRMTGGHNNAVNFRQALDRLGAARDIGRVYACQPDLMHGHRRLNLTWTEGVDHISHAHWVGDTVSGHCDLPSCWRKGQDTALNILKASRIDPSAYDFTTHFAPGSRVDMLSVFGDGKYPSINDEDDEHEGMDTSIPGPSPTPIVTVLGEGDEAEKGEELPLTFEEAVGEVFDDSRPEDDSVSIDDDTTSDTNSAPSSRLPSGPSIRSCDYLLVEGKPVHKSSVVCIVLNKDFNVKSHDRLLRVHSFTPVNKKFGDLDANNILHGNNFIIGDLFLTLVHTHDKSLALVLARTTQISENSVTRGSVKAKTLSNARSGVKLNSDVLMLLPSLHSTSASNPLWVWNGRYIKTSSPVPGTNITTMRVMSITVPGHLVELANPSVIKASDHLLPCKSTEVNSNDSMWALSDDVMQTAILLLWEKINDHKVTLTAIATVGVPQASFPYHNKDESNVLVCAAATEHLNVTKGKAVTSECPVCGKEALNLRVHMGTHILHASQGILEDVANAIIELNPCGYCGGPATGDCKLTIKETSKGLACTINCPRKETLQYGTATKGSNTNPCCNVPVTWPAIWRYNMEAHISLKHREYSHPGKPYGLPLPRTVFDSLILTALEENKAGVPSRTPFTNIQDKENTVPSNPHSQKCKAHAEKFSSGVKRGQQG</sequence>